<reference evidence="1 2" key="1">
    <citation type="submission" date="2023-07" db="EMBL/GenBank/DDBJ databases">
        <authorList>
            <person name="Girao M."/>
            <person name="Carvalho M.F."/>
        </authorList>
    </citation>
    <scope>NUCLEOTIDE SEQUENCE [LARGE SCALE GENOMIC DNA]</scope>
    <source>
        <strain evidence="1 2">YIM65754</strain>
    </source>
</reference>
<proteinExistence type="predicted"/>
<keyword evidence="2" id="KW-1185">Reference proteome</keyword>
<accession>A0ABU7LBN7</accession>
<gene>
    <name evidence="1" type="ORF">Q7514_15635</name>
</gene>
<dbReference type="RefSeq" id="WP_330134180.1">
    <property type="nucleotide sequence ID" value="NZ_JAUTXY010000006.1"/>
</dbReference>
<name>A0ABU7LBN7_9NOCA</name>
<evidence type="ECO:0000313" key="1">
    <source>
        <dbReference type="EMBL" id="MEE2058952.1"/>
    </source>
</evidence>
<sequence length="124" mass="13823">MTRTRKSAKAAGQRFESDIADYLATHIDDRIERRRLNGINDRGDLTGLKVHGLRTVVECKNYGGRFEVGTWLGETETARHNDHADIALVAAKRRGTTHPGNQVVFMTLDDLIALITGRRPGDPQ</sequence>
<dbReference type="Proteomes" id="UP001336020">
    <property type="component" value="Unassembled WGS sequence"/>
</dbReference>
<protein>
    <recommendedName>
        <fullName evidence="3">Restriction endonuclease</fullName>
    </recommendedName>
</protein>
<dbReference type="EMBL" id="JAUTXY010000006">
    <property type="protein sequence ID" value="MEE2058952.1"/>
    <property type="molecule type" value="Genomic_DNA"/>
</dbReference>
<evidence type="ECO:0008006" key="3">
    <source>
        <dbReference type="Google" id="ProtNLM"/>
    </source>
</evidence>
<comment type="caution">
    <text evidence="1">The sequence shown here is derived from an EMBL/GenBank/DDBJ whole genome shotgun (WGS) entry which is preliminary data.</text>
</comment>
<organism evidence="1 2">
    <name type="scientific">Rhodococcus artemisiae</name>
    <dbReference type="NCBI Taxonomy" id="714159"/>
    <lineage>
        <taxon>Bacteria</taxon>
        <taxon>Bacillati</taxon>
        <taxon>Actinomycetota</taxon>
        <taxon>Actinomycetes</taxon>
        <taxon>Mycobacteriales</taxon>
        <taxon>Nocardiaceae</taxon>
        <taxon>Rhodococcus</taxon>
    </lineage>
</organism>
<evidence type="ECO:0000313" key="2">
    <source>
        <dbReference type="Proteomes" id="UP001336020"/>
    </source>
</evidence>